<name>A0A8S9R8P1_BRACR</name>
<evidence type="ECO:0000256" key="1">
    <source>
        <dbReference type="SAM" id="MobiDB-lite"/>
    </source>
</evidence>
<feature type="chain" id="PRO_5035803018" evidence="2">
    <location>
        <begin position="28"/>
        <end position="402"/>
    </location>
</feature>
<evidence type="ECO:0000313" key="4">
    <source>
        <dbReference type="Proteomes" id="UP000712600"/>
    </source>
</evidence>
<proteinExistence type="predicted"/>
<keyword evidence="2" id="KW-0732">Signal</keyword>
<protein>
    <submittedName>
        <fullName evidence="3">Uncharacterized protein</fullName>
    </submittedName>
</protein>
<evidence type="ECO:0000256" key="2">
    <source>
        <dbReference type="SAM" id="SignalP"/>
    </source>
</evidence>
<sequence>MVSLHYCDPPIIILTLRRLLLLPFSSCLLQRFSPDCFPWRKYFGEFSHDRLCGQPGTENFAHYGRVAAGLVKVAEDTIAVRDLLRNGPFFWTSFTPKRVRKALRLAHPGPASGAETDSDSEPDAPGFNVAPAGTTGLSSSKGKDINLGDIEFSVDDSMLPGWDPDLAYGDGSGTSEIPITDFDDFFAGLPSCFDPSPPVDESGRSRVVAEGSRIINGGLNLFGSALEASHREAMVYRFKAEKAERDLARMQGEMLERDSKLACDHARAVRKAERKGKREIVEVMKSHASQFQIEYGNLKDAYTLEGDYCECRGSVGSLWKTQAEDYVFEKEMRFMKDGMNNHAHVETLISPIDRRIHGFWDPVPVSPDIVEATTEFAGDDEEVNYPADAFGAPCPGTLICER</sequence>
<dbReference type="AlphaFoldDB" id="A0A8S9R8P1"/>
<feature type="signal peptide" evidence="2">
    <location>
        <begin position="1"/>
        <end position="27"/>
    </location>
</feature>
<feature type="region of interest" description="Disordered" evidence="1">
    <location>
        <begin position="107"/>
        <end position="140"/>
    </location>
</feature>
<reference evidence="3" key="1">
    <citation type="submission" date="2019-12" db="EMBL/GenBank/DDBJ databases">
        <title>Genome sequencing and annotation of Brassica cretica.</title>
        <authorList>
            <person name="Studholme D.J."/>
            <person name="Sarris P."/>
        </authorList>
    </citation>
    <scope>NUCLEOTIDE SEQUENCE</scope>
    <source>
        <strain evidence="3">PFS-109/04</strain>
        <tissue evidence="3">Leaf</tissue>
    </source>
</reference>
<dbReference type="EMBL" id="QGKX02000996">
    <property type="protein sequence ID" value="KAF3560001.1"/>
    <property type="molecule type" value="Genomic_DNA"/>
</dbReference>
<organism evidence="3 4">
    <name type="scientific">Brassica cretica</name>
    <name type="common">Mustard</name>
    <dbReference type="NCBI Taxonomy" id="69181"/>
    <lineage>
        <taxon>Eukaryota</taxon>
        <taxon>Viridiplantae</taxon>
        <taxon>Streptophyta</taxon>
        <taxon>Embryophyta</taxon>
        <taxon>Tracheophyta</taxon>
        <taxon>Spermatophyta</taxon>
        <taxon>Magnoliopsida</taxon>
        <taxon>eudicotyledons</taxon>
        <taxon>Gunneridae</taxon>
        <taxon>Pentapetalae</taxon>
        <taxon>rosids</taxon>
        <taxon>malvids</taxon>
        <taxon>Brassicales</taxon>
        <taxon>Brassicaceae</taxon>
        <taxon>Brassiceae</taxon>
        <taxon>Brassica</taxon>
    </lineage>
</organism>
<evidence type="ECO:0000313" key="3">
    <source>
        <dbReference type="EMBL" id="KAF3560001.1"/>
    </source>
</evidence>
<accession>A0A8S9R8P1</accession>
<dbReference type="Proteomes" id="UP000712600">
    <property type="component" value="Unassembled WGS sequence"/>
</dbReference>
<gene>
    <name evidence="3" type="ORF">F2Q69_00015236</name>
</gene>
<comment type="caution">
    <text evidence="3">The sequence shown here is derived from an EMBL/GenBank/DDBJ whole genome shotgun (WGS) entry which is preliminary data.</text>
</comment>